<keyword evidence="2" id="KW-1185">Reference proteome</keyword>
<protein>
    <submittedName>
        <fullName evidence="1">Uncharacterized protein</fullName>
    </submittedName>
</protein>
<evidence type="ECO:0000313" key="1">
    <source>
        <dbReference type="EMBL" id="GHO90167.1"/>
    </source>
</evidence>
<dbReference type="EMBL" id="BNJK01000001">
    <property type="protein sequence ID" value="GHO90167.1"/>
    <property type="molecule type" value="Genomic_DNA"/>
</dbReference>
<proteinExistence type="predicted"/>
<evidence type="ECO:0000313" key="2">
    <source>
        <dbReference type="Proteomes" id="UP000597444"/>
    </source>
</evidence>
<dbReference type="RefSeq" id="WP_220201158.1">
    <property type="nucleotide sequence ID" value="NZ_BNJK01000001.1"/>
</dbReference>
<dbReference type="AlphaFoldDB" id="A0A8J3N0E1"/>
<dbReference type="Proteomes" id="UP000597444">
    <property type="component" value="Unassembled WGS sequence"/>
</dbReference>
<accession>A0A8J3N0E1</accession>
<reference evidence="1" key="1">
    <citation type="submission" date="2020-10" db="EMBL/GenBank/DDBJ databases">
        <title>Taxonomic study of unclassified bacteria belonging to the class Ktedonobacteria.</title>
        <authorList>
            <person name="Yabe S."/>
            <person name="Wang C.M."/>
            <person name="Zheng Y."/>
            <person name="Sakai Y."/>
            <person name="Cavaletti L."/>
            <person name="Monciardini P."/>
            <person name="Donadio S."/>
        </authorList>
    </citation>
    <scope>NUCLEOTIDE SEQUENCE</scope>
    <source>
        <strain evidence="1">ID150040</strain>
    </source>
</reference>
<gene>
    <name evidence="1" type="ORF">KSF_002150</name>
</gene>
<sequence>MRRAALLSLALILALILIILLLGYNNYGQSPEHELPLPKGTVVQVVGEPAIKPTLNGVPAFTKHDVVLYIKSRPMLFTDAPGSSITITEADVTFMTSKQVNAIINRQGLGIPDNYPLCFAQLLGNFPFPGPSTDNGKPVTVTYRYAYEVFDAKTGNLLMGGGLNITPTPGPVLQ</sequence>
<organism evidence="1 2">
    <name type="scientific">Reticulibacter mediterranei</name>
    <dbReference type="NCBI Taxonomy" id="2778369"/>
    <lineage>
        <taxon>Bacteria</taxon>
        <taxon>Bacillati</taxon>
        <taxon>Chloroflexota</taxon>
        <taxon>Ktedonobacteria</taxon>
        <taxon>Ktedonobacterales</taxon>
        <taxon>Reticulibacteraceae</taxon>
        <taxon>Reticulibacter</taxon>
    </lineage>
</organism>
<comment type="caution">
    <text evidence="1">The sequence shown here is derived from an EMBL/GenBank/DDBJ whole genome shotgun (WGS) entry which is preliminary data.</text>
</comment>
<name>A0A8J3N0E1_9CHLR</name>